<accession>A0A1X0D6X2</accession>
<comment type="caution">
    <text evidence="1">The sequence shown here is derived from an EMBL/GenBank/DDBJ whole genome shotgun (WGS) entry which is preliminary data.</text>
</comment>
<protein>
    <submittedName>
        <fullName evidence="1">Uncharacterized protein</fullName>
    </submittedName>
</protein>
<dbReference type="RefSeq" id="WP_083031889.1">
    <property type="nucleotide sequence ID" value="NZ_MVHS01000037.1"/>
</dbReference>
<sequence length="59" mass="5925">MSPPSGSGCRCPRCAARDAPLGGIEAELTLRHVSDREAVLYALGAVAASIDGGGCPTHC</sequence>
<proteinExistence type="predicted"/>
<evidence type="ECO:0000313" key="1">
    <source>
        <dbReference type="EMBL" id="ORA68133.1"/>
    </source>
</evidence>
<dbReference type="OrthoDB" id="4752668at2"/>
<organism evidence="1 2">
    <name type="scientific">Mycolicibacterium insubricum</name>
    <dbReference type="NCBI Taxonomy" id="444597"/>
    <lineage>
        <taxon>Bacteria</taxon>
        <taxon>Bacillati</taxon>
        <taxon>Actinomycetota</taxon>
        <taxon>Actinomycetes</taxon>
        <taxon>Mycobacteriales</taxon>
        <taxon>Mycobacteriaceae</taxon>
        <taxon>Mycolicibacterium</taxon>
    </lineage>
</organism>
<evidence type="ECO:0000313" key="2">
    <source>
        <dbReference type="Proteomes" id="UP000192801"/>
    </source>
</evidence>
<reference evidence="1 2" key="1">
    <citation type="submission" date="2016-12" db="EMBL/GenBank/DDBJ databases">
        <title>The new phylogeny of genus Mycobacterium.</title>
        <authorList>
            <person name="Tortoli E."/>
            <person name="Trovato A."/>
            <person name="Cirillo D.M."/>
        </authorList>
    </citation>
    <scope>NUCLEOTIDE SEQUENCE [LARGE SCALE GENOMIC DNA]</scope>
    <source>
        <strain evidence="1 2">DSM 45130</strain>
    </source>
</reference>
<keyword evidence="2" id="KW-1185">Reference proteome</keyword>
<dbReference type="Proteomes" id="UP000192801">
    <property type="component" value="Unassembled WGS sequence"/>
</dbReference>
<dbReference type="AlphaFoldDB" id="A0A1X0D6X2"/>
<dbReference type="STRING" id="444597.BST26_14525"/>
<dbReference type="EMBL" id="MVHS01000037">
    <property type="protein sequence ID" value="ORA68133.1"/>
    <property type="molecule type" value="Genomic_DNA"/>
</dbReference>
<gene>
    <name evidence="1" type="ORF">BST26_14525</name>
</gene>
<name>A0A1X0D6X2_9MYCO</name>